<protein>
    <recommendedName>
        <fullName evidence="2">C2H2-type domain-containing protein</fullName>
    </recommendedName>
</protein>
<reference evidence="4" key="1">
    <citation type="journal article" date="2012" name="Science">
        <title>The Paleozoic origin of enzymatic lignin decomposition reconstructed from 31 fungal genomes.</title>
        <authorList>
            <person name="Floudas D."/>
            <person name="Binder M."/>
            <person name="Riley R."/>
            <person name="Barry K."/>
            <person name="Blanchette R.A."/>
            <person name="Henrissat B."/>
            <person name="Martinez A.T."/>
            <person name="Otillar R."/>
            <person name="Spatafora J.W."/>
            <person name="Yadav J.S."/>
            <person name="Aerts A."/>
            <person name="Benoit I."/>
            <person name="Boyd A."/>
            <person name="Carlson A."/>
            <person name="Copeland A."/>
            <person name="Coutinho P.M."/>
            <person name="de Vries R.P."/>
            <person name="Ferreira P."/>
            <person name="Findley K."/>
            <person name="Foster B."/>
            <person name="Gaskell J."/>
            <person name="Glotzer D."/>
            <person name="Gorecki P."/>
            <person name="Heitman J."/>
            <person name="Hesse C."/>
            <person name="Hori C."/>
            <person name="Igarashi K."/>
            <person name="Jurgens J.A."/>
            <person name="Kallen N."/>
            <person name="Kersten P."/>
            <person name="Kohler A."/>
            <person name="Kuees U."/>
            <person name="Kumar T.K.A."/>
            <person name="Kuo A."/>
            <person name="LaButti K."/>
            <person name="Larrondo L.F."/>
            <person name="Lindquist E."/>
            <person name="Ling A."/>
            <person name="Lombard V."/>
            <person name="Lucas S."/>
            <person name="Lundell T."/>
            <person name="Martin R."/>
            <person name="McLaughlin D.J."/>
            <person name="Morgenstern I."/>
            <person name="Morin E."/>
            <person name="Murat C."/>
            <person name="Nagy L.G."/>
            <person name="Nolan M."/>
            <person name="Ohm R.A."/>
            <person name="Patyshakuliyeva A."/>
            <person name="Rokas A."/>
            <person name="Ruiz-Duenas F.J."/>
            <person name="Sabat G."/>
            <person name="Salamov A."/>
            <person name="Samejima M."/>
            <person name="Schmutz J."/>
            <person name="Slot J.C."/>
            <person name="St John F."/>
            <person name="Stenlid J."/>
            <person name="Sun H."/>
            <person name="Sun S."/>
            <person name="Syed K."/>
            <person name="Tsang A."/>
            <person name="Wiebenga A."/>
            <person name="Young D."/>
            <person name="Pisabarro A."/>
            <person name="Eastwood D.C."/>
            <person name="Martin F."/>
            <person name="Cullen D."/>
            <person name="Grigoriev I.V."/>
            <person name="Hibbett D.S."/>
        </authorList>
    </citation>
    <scope>NUCLEOTIDE SEQUENCE [LARGE SCALE GENOMIC DNA]</scope>
    <source>
        <strain evidence="4">TFB10046</strain>
    </source>
</reference>
<evidence type="ECO:0000313" key="3">
    <source>
        <dbReference type="EMBL" id="EJD44632.1"/>
    </source>
</evidence>
<evidence type="ECO:0000259" key="2">
    <source>
        <dbReference type="PROSITE" id="PS00028"/>
    </source>
</evidence>
<evidence type="ECO:0000313" key="4">
    <source>
        <dbReference type="Proteomes" id="UP000006514"/>
    </source>
</evidence>
<feature type="region of interest" description="Disordered" evidence="1">
    <location>
        <begin position="148"/>
        <end position="201"/>
    </location>
</feature>
<dbReference type="KEGG" id="adl:AURDEDRAFT_114316"/>
<proteinExistence type="predicted"/>
<feature type="region of interest" description="Disordered" evidence="1">
    <location>
        <begin position="1"/>
        <end position="24"/>
    </location>
</feature>
<dbReference type="InParanoid" id="J0WZB0"/>
<dbReference type="AlphaFoldDB" id="J0WZB0"/>
<dbReference type="PROSITE" id="PS00028">
    <property type="entry name" value="ZINC_FINGER_C2H2_1"/>
    <property type="match status" value="1"/>
</dbReference>
<feature type="domain" description="C2H2-type" evidence="2">
    <location>
        <begin position="283"/>
        <end position="304"/>
    </location>
</feature>
<evidence type="ECO:0000256" key="1">
    <source>
        <dbReference type="SAM" id="MobiDB-lite"/>
    </source>
</evidence>
<feature type="compositionally biased region" description="Acidic residues" evidence="1">
    <location>
        <begin position="187"/>
        <end position="197"/>
    </location>
</feature>
<sequence length="306" mass="32707">MQGSSSPRLTAKPKNPASSPLAFTLQDAAPPRVRQMTAQDWARALDAFGGELELGLEPPSSPIHCSNGSGAASALVPYHGVESADADELFADASASCHPFPVPGCRSELRSKASFQARVQTDGREPQSRCVGEAGQPYDDLTVCRTTQEGATGSHTPGCERDSHDEQEENVPGPDNAAAHTFREDGTGEDDSPDDAEGSAVSSYPRTYVVHVVRGTPSMPVPLLAETAVVSRPHIARARFDALAARSWARCPVAGCRAACAEGEVAQHLETHLRPNERVWRVCGICWVAYFSARGLSRHFRAVHEA</sequence>
<accession>J0WZB0</accession>
<dbReference type="Proteomes" id="UP000006514">
    <property type="component" value="Unassembled WGS sequence"/>
</dbReference>
<name>J0WZB0_AURST</name>
<dbReference type="EMBL" id="JH687770">
    <property type="protein sequence ID" value="EJD44632.1"/>
    <property type="molecule type" value="Genomic_DNA"/>
</dbReference>
<dbReference type="InterPro" id="IPR013087">
    <property type="entry name" value="Znf_C2H2_type"/>
</dbReference>
<gene>
    <name evidence="3" type="ORF">AURDEDRAFT_114316</name>
</gene>
<organism evidence="3 4">
    <name type="scientific">Auricularia subglabra (strain TFB-10046 / SS5)</name>
    <name type="common">White-rot fungus</name>
    <name type="synonym">Auricularia delicata (strain TFB10046)</name>
    <dbReference type="NCBI Taxonomy" id="717982"/>
    <lineage>
        <taxon>Eukaryota</taxon>
        <taxon>Fungi</taxon>
        <taxon>Dikarya</taxon>
        <taxon>Basidiomycota</taxon>
        <taxon>Agaricomycotina</taxon>
        <taxon>Agaricomycetes</taxon>
        <taxon>Auriculariales</taxon>
        <taxon>Auriculariaceae</taxon>
        <taxon>Auricularia</taxon>
    </lineage>
</organism>
<keyword evidence="4" id="KW-1185">Reference proteome</keyword>
<feature type="region of interest" description="Disordered" evidence="1">
    <location>
        <begin position="116"/>
        <end position="135"/>
    </location>
</feature>